<name>A0A391P067_9EUKA</name>
<evidence type="ECO:0000313" key="3">
    <source>
        <dbReference type="Proteomes" id="UP000265618"/>
    </source>
</evidence>
<keyword evidence="3" id="KW-1185">Reference proteome</keyword>
<reference evidence="2 3" key="1">
    <citation type="journal article" date="2018" name="PLoS ONE">
        <title>The draft genome of Kipferlia bialata reveals reductive genome evolution in fornicate parasites.</title>
        <authorList>
            <person name="Tanifuji G."/>
            <person name="Takabayashi S."/>
            <person name="Kume K."/>
            <person name="Takagi M."/>
            <person name="Nakayama T."/>
            <person name="Kamikawa R."/>
            <person name="Inagaki Y."/>
            <person name="Hashimoto T."/>
        </authorList>
    </citation>
    <scope>NUCLEOTIDE SEQUENCE [LARGE SCALE GENOMIC DNA]</scope>
    <source>
        <strain evidence="2">NY0173</strain>
    </source>
</reference>
<dbReference type="Proteomes" id="UP000265618">
    <property type="component" value="Unassembled WGS sequence"/>
</dbReference>
<evidence type="ECO:0000256" key="1">
    <source>
        <dbReference type="SAM" id="SignalP"/>
    </source>
</evidence>
<feature type="signal peptide" evidence="1">
    <location>
        <begin position="1"/>
        <end position="17"/>
    </location>
</feature>
<gene>
    <name evidence="2" type="ORF">KIPB_012460</name>
</gene>
<organism evidence="2 3">
    <name type="scientific">Kipferlia bialata</name>
    <dbReference type="NCBI Taxonomy" id="797122"/>
    <lineage>
        <taxon>Eukaryota</taxon>
        <taxon>Metamonada</taxon>
        <taxon>Carpediemonas-like organisms</taxon>
        <taxon>Kipferlia</taxon>
    </lineage>
</organism>
<comment type="caution">
    <text evidence="2">The sequence shown here is derived from an EMBL/GenBank/DDBJ whole genome shotgun (WGS) entry which is preliminary data.</text>
</comment>
<dbReference type="AlphaFoldDB" id="A0A391P067"/>
<feature type="non-terminal residue" evidence="2">
    <location>
        <position position="1"/>
    </location>
</feature>
<proteinExistence type="predicted"/>
<dbReference type="EMBL" id="BDIP01005517">
    <property type="protein sequence ID" value="GCA63919.1"/>
    <property type="molecule type" value="Genomic_DNA"/>
</dbReference>
<feature type="chain" id="PRO_5017484767" description="Secreted protein" evidence="1">
    <location>
        <begin position="18"/>
        <end position="203"/>
    </location>
</feature>
<protein>
    <recommendedName>
        <fullName evidence="4">Secreted protein</fullName>
    </recommendedName>
</protein>
<keyword evidence="1" id="KW-0732">Signal</keyword>
<sequence length="203" mass="21332">MRQTVVFLLLVLCVVLCERHGGFSPSLGSLEEPSIDDKQVSALIQSFSPSGAAKDADTALVPSLGVTIIPSYVSDTDMVVEVDTSAPLTFTDYPEDGTNTVLTLPAAGALDLSVQFYEQIVSDPALSDPVPFTYDAVHGSFHGPLPSGLVQYNMTCVVTIKDCAVSVVDVASGTSTDSVSDISVDAVTYVYTSEAPVSHITHL</sequence>
<evidence type="ECO:0000313" key="2">
    <source>
        <dbReference type="EMBL" id="GCA63919.1"/>
    </source>
</evidence>
<accession>A0A391P067</accession>
<evidence type="ECO:0008006" key="4">
    <source>
        <dbReference type="Google" id="ProtNLM"/>
    </source>
</evidence>